<dbReference type="AlphaFoldDB" id="A0A7S3BWP5"/>
<evidence type="ECO:0000259" key="2">
    <source>
        <dbReference type="PROSITE" id="PS50222"/>
    </source>
</evidence>
<dbReference type="PROSITE" id="PS50222">
    <property type="entry name" value="EF_HAND_2"/>
    <property type="match status" value="2"/>
</dbReference>
<dbReference type="CDD" id="cd00051">
    <property type="entry name" value="EFh"/>
    <property type="match status" value="1"/>
</dbReference>
<organism evidence="3">
    <name type="scientific">Haptolina ericina</name>
    <dbReference type="NCBI Taxonomy" id="156174"/>
    <lineage>
        <taxon>Eukaryota</taxon>
        <taxon>Haptista</taxon>
        <taxon>Haptophyta</taxon>
        <taxon>Prymnesiophyceae</taxon>
        <taxon>Prymnesiales</taxon>
        <taxon>Prymnesiaceae</taxon>
        <taxon>Haptolina</taxon>
    </lineage>
</organism>
<dbReference type="SUPFAM" id="SSF47473">
    <property type="entry name" value="EF-hand"/>
    <property type="match status" value="1"/>
</dbReference>
<dbReference type="Gene3D" id="1.10.238.10">
    <property type="entry name" value="EF-hand"/>
    <property type="match status" value="1"/>
</dbReference>
<evidence type="ECO:0000313" key="3">
    <source>
        <dbReference type="EMBL" id="CAE0145108.1"/>
    </source>
</evidence>
<dbReference type="PROSITE" id="PS00018">
    <property type="entry name" value="EF_HAND_1"/>
    <property type="match status" value="2"/>
</dbReference>
<dbReference type="InterPro" id="IPR002048">
    <property type="entry name" value="EF_hand_dom"/>
</dbReference>
<reference evidence="3" key="1">
    <citation type="submission" date="2021-01" db="EMBL/GenBank/DDBJ databases">
        <authorList>
            <person name="Corre E."/>
            <person name="Pelletier E."/>
            <person name="Niang G."/>
            <person name="Scheremetjew M."/>
            <person name="Finn R."/>
            <person name="Kale V."/>
            <person name="Holt S."/>
            <person name="Cochrane G."/>
            <person name="Meng A."/>
            <person name="Brown T."/>
            <person name="Cohen L."/>
        </authorList>
    </citation>
    <scope>NUCLEOTIDE SEQUENCE</scope>
    <source>
        <strain evidence="3">CCMP281</strain>
    </source>
</reference>
<dbReference type="GO" id="GO:0005509">
    <property type="term" value="F:calcium ion binding"/>
    <property type="evidence" value="ECO:0007669"/>
    <property type="project" value="InterPro"/>
</dbReference>
<sequence>MGRLENVSVRSTWPALDDGKTIPEIYAMADAVFANLDTNGDGQISEDELREQLSAYKYRDELLNKIFASIDVDASGDISVEELRSAFVNYPTLRTAPGLGGLLKK</sequence>
<dbReference type="SMART" id="SM00054">
    <property type="entry name" value="EFh"/>
    <property type="match status" value="2"/>
</dbReference>
<feature type="domain" description="EF-hand" evidence="2">
    <location>
        <begin position="60"/>
        <end position="93"/>
    </location>
</feature>
<dbReference type="Pfam" id="PF13499">
    <property type="entry name" value="EF-hand_7"/>
    <property type="match status" value="1"/>
</dbReference>
<dbReference type="InterPro" id="IPR011992">
    <property type="entry name" value="EF-hand-dom_pair"/>
</dbReference>
<feature type="domain" description="EF-hand" evidence="2">
    <location>
        <begin position="24"/>
        <end position="59"/>
    </location>
</feature>
<dbReference type="EMBL" id="HBHX01064419">
    <property type="protein sequence ID" value="CAE0145108.1"/>
    <property type="molecule type" value="Transcribed_RNA"/>
</dbReference>
<gene>
    <name evidence="3" type="ORF">HERI1096_LOCUS35675</name>
</gene>
<keyword evidence="1" id="KW-0106">Calcium</keyword>
<protein>
    <recommendedName>
        <fullName evidence="2">EF-hand domain-containing protein</fullName>
    </recommendedName>
</protein>
<name>A0A7S3BWP5_9EUKA</name>
<accession>A0A7S3BWP5</accession>
<evidence type="ECO:0000256" key="1">
    <source>
        <dbReference type="ARBA" id="ARBA00022837"/>
    </source>
</evidence>
<proteinExistence type="predicted"/>
<dbReference type="InterPro" id="IPR018247">
    <property type="entry name" value="EF_Hand_1_Ca_BS"/>
</dbReference>